<dbReference type="PANTHER" id="PTHR33223">
    <property type="entry name" value="CCHC-TYPE DOMAIN-CONTAINING PROTEIN"/>
    <property type="match status" value="1"/>
</dbReference>
<organism evidence="2 3">
    <name type="scientific">Oldenlandia corymbosa var. corymbosa</name>
    <dbReference type="NCBI Taxonomy" id="529605"/>
    <lineage>
        <taxon>Eukaryota</taxon>
        <taxon>Viridiplantae</taxon>
        <taxon>Streptophyta</taxon>
        <taxon>Embryophyta</taxon>
        <taxon>Tracheophyta</taxon>
        <taxon>Spermatophyta</taxon>
        <taxon>Magnoliopsida</taxon>
        <taxon>eudicotyledons</taxon>
        <taxon>Gunneridae</taxon>
        <taxon>Pentapetalae</taxon>
        <taxon>asterids</taxon>
        <taxon>lamiids</taxon>
        <taxon>Gentianales</taxon>
        <taxon>Rubiaceae</taxon>
        <taxon>Rubioideae</taxon>
        <taxon>Spermacoceae</taxon>
        <taxon>Hedyotis-Oldenlandia complex</taxon>
        <taxon>Oldenlandia</taxon>
    </lineage>
</organism>
<dbReference type="Proteomes" id="UP001161247">
    <property type="component" value="Chromosome 5"/>
</dbReference>
<evidence type="ECO:0000313" key="2">
    <source>
        <dbReference type="EMBL" id="CAI9105627.1"/>
    </source>
</evidence>
<gene>
    <name evidence="2" type="ORF">OLC1_LOCUS14281</name>
</gene>
<reference evidence="2" key="1">
    <citation type="submission" date="2023-03" db="EMBL/GenBank/DDBJ databases">
        <authorList>
            <person name="Julca I."/>
        </authorList>
    </citation>
    <scope>NUCLEOTIDE SEQUENCE</scope>
</reference>
<dbReference type="InterPro" id="IPR005162">
    <property type="entry name" value="Retrotrans_gag_dom"/>
</dbReference>
<dbReference type="AlphaFoldDB" id="A0AAV1DG36"/>
<evidence type="ECO:0000259" key="1">
    <source>
        <dbReference type="Pfam" id="PF03732"/>
    </source>
</evidence>
<evidence type="ECO:0000313" key="3">
    <source>
        <dbReference type="Proteomes" id="UP001161247"/>
    </source>
</evidence>
<accession>A0AAV1DG36</accession>
<dbReference type="PANTHER" id="PTHR33223:SF10">
    <property type="entry name" value="AMINOTRANSFERASE-LIKE PLANT MOBILE DOMAIN-CONTAINING PROTEIN"/>
    <property type="match status" value="1"/>
</dbReference>
<proteinExistence type="predicted"/>
<name>A0AAV1DG36_OLDCO</name>
<keyword evidence="3" id="KW-1185">Reference proteome</keyword>
<sequence>MEEIPTPWCSCKSKSVTRLRNASNDFMCKAFPTYLTGQAQLWFGTLSPGSIRMFHELGTLFHTRFFQGKKIRKTITELMSLKQDQEESIGAYYSCFTKEQLQVEGISEETIVATFTNDLYPYGASATLRQKLTKEPPQTLQQLFSLVETEVRAEEDLRRARESLYPYEKRSLEYKANGFGPAILEVKSPTKPNSTRFRKTVPGRRNMSQEKWNEITTKYTEAVLERLISSPEFDKRFAAQAQADKHYFPIRKKLKLRYLQ</sequence>
<dbReference type="Pfam" id="PF03732">
    <property type="entry name" value="Retrotrans_gag"/>
    <property type="match status" value="1"/>
</dbReference>
<feature type="domain" description="Retrotransposon gag" evidence="1">
    <location>
        <begin position="30"/>
        <end position="117"/>
    </location>
</feature>
<dbReference type="EMBL" id="OX459122">
    <property type="protein sequence ID" value="CAI9105627.1"/>
    <property type="molecule type" value="Genomic_DNA"/>
</dbReference>
<protein>
    <submittedName>
        <fullName evidence="2">OLC1v1004596C1</fullName>
    </submittedName>
</protein>